<dbReference type="FunFam" id="3.90.79.10:FF:000015">
    <property type="entry name" value="Nudix hydrolase 8"/>
    <property type="match status" value="1"/>
</dbReference>
<accession>A0A2R6QD12</accession>
<dbReference type="InterPro" id="IPR040618">
    <property type="entry name" value="Pre-Nudix"/>
</dbReference>
<evidence type="ECO:0000256" key="3">
    <source>
        <dbReference type="ARBA" id="ARBA00022801"/>
    </source>
</evidence>
<dbReference type="EMBL" id="NKQK01000017">
    <property type="protein sequence ID" value="PSS06026.1"/>
    <property type="molecule type" value="Genomic_DNA"/>
</dbReference>
<dbReference type="FunFam" id="3.40.630.30:FF:000016">
    <property type="entry name" value="nudix hydrolase 2"/>
    <property type="match status" value="1"/>
</dbReference>
<reference evidence="6" key="2">
    <citation type="journal article" date="2018" name="BMC Genomics">
        <title>A manually annotated Actinidia chinensis var. chinensis (kiwifruit) genome highlights the challenges associated with draft genomes and gene prediction in plants.</title>
        <authorList>
            <person name="Pilkington S.M."/>
            <person name="Crowhurst R."/>
            <person name="Hilario E."/>
            <person name="Nardozza S."/>
            <person name="Fraser L."/>
            <person name="Peng Y."/>
            <person name="Gunaseelan K."/>
            <person name="Simpson R."/>
            <person name="Tahir J."/>
            <person name="Deroles S.C."/>
            <person name="Templeton K."/>
            <person name="Luo Z."/>
            <person name="Davy M."/>
            <person name="Cheng C."/>
            <person name="McNeilage M."/>
            <person name="Scaglione D."/>
            <person name="Liu Y."/>
            <person name="Zhang Q."/>
            <person name="Datson P."/>
            <person name="De Silva N."/>
            <person name="Gardiner S.E."/>
            <person name="Bassett H."/>
            <person name="Chagne D."/>
            <person name="McCallum J."/>
            <person name="Dzierzon H."/>
            <person name="Deng C."/>
            <person name="Wang Y.Y."/>
            <person name="Barron L."/>
            <person name="Manako K."/>
            <person name="Bowen J."/>
            <person name="Foster T.M."/>
            <person name="Erridge Z.A."/>
            <person name="Tiffin H."/>
            <person name="Waite C.N."/>
            <person name="Davies K.M."/>
            <person name="Grierson E.P."/>
            <person name="Laing W.A."/>
            <person name="Kirk R."/>
            <person name="Chen X."/>
            <person name="Wood M."/>
            <person name="Montefiori M."/>
            <person name="Brummell D.A."/>
            <person name="Schwinn K.E."/>
            <person name="Catanach A."/>
            <person name="Fullerton C."/>
            <person name="Li D."/>
            <person name="Meiyalaghan S."/>
            <person name="Nieuwenhuizen N."/>
            <person name="Read N."/>
            <person name="Prakash R."/>
            <person name="Hunter D."/>
            <person name="Zhang H."/>
            <person name="McKenzie M."/>
            <person name="Knabel M."/>
            <person name="Harris A."/>
            <person name="Allan A.C."/>
            <person name="Gleave A."/>
            <person name="Chen A."/>
            <person name="Janssen B.J."/>
            <person name="Plunkett B."/>
            <person name="Ampomah-Dwamena C."/>
            <person name="Voogd C."/>
            <person name="Leif D."/>
            <person name="Lafferty D."/>
            <person name="Souleyre E.J.F."/>
            <person name="Varkonyi-Gasic E."/>
            <person name="Gambi F."/>
            <person name="Hanley J."/>
            <person name="Yao J.L."/>
            <person name="Cheung J."/>
            <person name="David K.M."/>
            <person name="Warren B."/>
            <person name="Marsh K."/>
            <person name="Snowden K.C."/>
            <person name="Lin-Wang K."/>
            <person name="Brian L."/>
            <person name="Martinez-Sanchez M."/>
            <person name="Wang M."/>
            <person name="Ileperuma N."/>
            <person name="Macnee N."/>
            <person name="Campin R."/>
            <person name="McAtee P."/>
            <person name="Drummond R.S.M."/>
            <person name="Espley R.V."/>
            <person name="Ireland H.S."/>
            <person name="Wu R."/>
            <person name="Atkinson R.G."/>
            <person name="Karunairetnam S."/>
            <person name="Bulley S."/>
            <person name="Chunkath S."/>
            <person name="Hanley Z."/>
            <person name="Storey R."/>
            <person name="Thrimawithana A.H."/>
            <person name="Thomson S."/>
            <person name="David C."/>
            <person name="Testolin R."/>
            <person name="Huang H."/>
            <person name="Hellens R.P."/>
            <person name="Schaffer R.J."/>
        </authorList>
    </citation>
    <scope>NUCLEOTIDE SEQUENCE [LARGE SCALE GENOMIC DNA]</scope>
    <source>
        <strain evidence="6">cv. Red5</strain>
    </source>
</reference>
<dbReference type="Gene3D" id="3.40.630.30">
    <property type="match status" value="1"/>
</dbReference>
<keyword evidence="6" id="KW-1185">Reference proteome</keyword>
<evidence type="ECO:0000256" key="1">
    <source>
        <dbReference type="ARBA" id="ARBA00005582"/>
    </source>
</evidence>
<feature type="domain" description="Nudix hydrolase" evidence="4">
    <location>
        <begin position="106"/>
        <end position="238"/>
    </location>
</feature>
<dbReference type="STRING" id="1590841.A0A2R6QD12"/>
<dbReference type="CDD" id="cd04670">
    <property type="entry name" value="NUDIX_ASFGF2_Nudt6"/>
    <property type="match status" value="1"/>
</dbReference>
<keyword evidence="2" id="KW-0479">Metal-binding</keyword>
<dbReference type="GO" id="GO:0047631">
    <property type="term" value="F:ADP-ribose diphosphatase activity"/>
    <property type="evidence" value="ECO:0007669"/>
    <property type="project" value="TreeGrafter"/>
</dbReference>
<organism evidence="5 6">
    <name type="scientific">Actinidia chinensis var. chinensis</name>
    <name type="common">Chinese soft-hair kiwi</name>
    <dbReference type="NCBI Taxonomy" id="1590841"/>
    <lineage>
        <taxon>Eukaryota</taxon>
        <taxon>Viridiplantae</taxon>
        <taxon>Streptophyta</taxon>
        <taxon>Embryophyta</taxon>
        <taxon>Tracheophyta</taxon>
        <taxon>Spermatophyta</taxon>
        <taxon>Magnoliopsida</taxon>
        <taxon>eudicotyledons</taxon>
        <taxon>Gunneridae</taxon>
        <taxon>Pentapetalae</taxon>
        <taxon>asterids</taxon>
        <taxon>Ericales</taxon>
        <taxon>Actinidiaceae</taxon>
        <taxon>Actinidia</taxon>
    </lineage>
</organism>
<reference evidence="5 6" key="1">
    <citation type="submission" date="2017-07" db="EMBL/GenBank/DDBJ databases">
        <title>An improved, manually edited Actinidia chinensis var. chinensis (kiwifruit) genome highlights the challenges associated with draft genomes and gene prediction in plants.</title>
        <authorList>
            <person name="Pilkington S."/>
            <person name="Crowhurst R."/>
            <person name="Hilario E."/>
            <person name="Nardozza S."/>
            <person name="Fraser L."/>
            <person name="Peng Y."/>
            <person name="Gunaseelan K."/>
            <person name="Simpson R."/>
            <person name="Tahir J."/>
            <person name="Deroles S."/>
            <person name="Templeton K."/>
            <person name="Luo Z."/>
            <person name="Davy M."/>
            <person name="Cheng C."/>
            <person name="Mcneilage M."/>
            <person name="Scaglione D."/>
            <person name="Liu Y."/>
            <person name="Zhang Q."/>
            <person name="Datson P."/>
            <person name="De Silva N."/>
            <person name="Gardiner S."/>
            <person name="Bassett H."/>
            <person name="Chagne D."/>
            <person name="Mccallum J."/>
            <person name="Dzierzon H."/>
            <person name="Deng C."/>
            <person name="Wang Y.-Y."/>
            <person name="Barron N."/>
            <person name="Manako K."/>
            <person name="Bowen J."/>
            <person name="Foster T."/>
            <person name="Erridge Z."/>
            <person name="Tiffin H."/>
            <person name="Waite C."/>
            <person name="Davies K."/>
            <person name="Grierson E."/>
            <person name="Laing W."/>
            <person name="Kirk R."/>
            <person name="Chen X."/>
            <person name="Wood M."/>
            <person name="Montefiori M."/>
            <person name="Brummell D."/>
            <person name="Schwinn K."/>
            <person name="Catanach A."/>
            <person name="Fullerton C."/>
            <person name="Li D."/>
            <person name="Meiyalaghan S."/>
            <person name="Nieuwenhuizen N."/>
            <person name="Read N."/>
            <person name="Prakash R."/>
            <person name="Hunter D."/>
            <person name="Zhang H."/>
            <person name="Mckenzie M."/>
            <person name="Knabel M."/>
            <person name="Harris A."/>
            <person name="Allan A."/>
            <person name="Chen A."/>
            <person name="Janssen B."/>
            <person name="Plunkett B."/>
            <person name="Dwamena C."/>
            <person name="Voogd C."/>
            <person name="Leif D."/>
            <person name="Lafferty D."/>
            <person name="Souleyre E."/>
            <person name="Varkonyi-Gasic E."/>
            <person name="Gambi F."/>
            <person name="Hanley J."/>
            <person name="Yao J.-L."/>
            <person name="Cheung J."/>
            <person name="David K."/>
            <person name="Warren B."/>
            <person name="Marsh K."/>
            <person name="Snowden K."/>
            <person name="Lin-Wang K."/>
            <person name="Brian L."/>
            <person name="Martinez-Sanchez M."/>
            <person name="Wang M."/>
            <person name="Ileperuma N."/>
            <person name="Macnee N."/>
            <person name="Campin R."/>
            <person name="Mcatee P."/>
            <person name="Drummond R."/>
            <person name="Espley R."/>
            <person name="Ireland H."/>
            <person name="Wu R."/>
            <person name="Atkinson R."/>
            <person name="Karunairetnam S."/>
            <person name="Bulley S."/>
            <person name="Chunkath S."/>
            <person name="Hanley Z."/>
            <person name="Storey R."/>
            <person name="Thrimawithana A."/>
            <person name="Thomson S."/>
            <person name="David C."/>
            <person name="Testolin R."/>
        </authorList>
    </citation>
    <scope>NUCLEOTIDE SEQUENCE [LARGE SCALE GENOMIC DNA]</scope>
    <source>
        <strain evidence="6">cv. Red5</strain>
        <tissue evidence="5">Young leaf</tissue>
    </source>
</reference>
<dbReference type="InterPro" id="IPR000086">
    <property type="entry name" value="NUDIX_hydrolase_dom"/>
</dbReference>
<dbReference type="GO" id="GO:0051287">
    <property type="term" value="F:NAD binding"/>
    <property type="evidence" value="ECO:0007669"/>
    <property type="project" value="TreeGrafter"/>
</dbReference>
<dbReference type="PRINTS" id="PR01356">
    <property type="entry name" value="GFGPROTEIN"/>
</dbReference>
<gene>
    <name evidence="5" type="ORF">CEY00_Acc19326</name>
</gene>
<dbReference type="SUPFAM" id="SSF55811">
    <property type="entry name" value="Nudix"/>
    <property type="match status" value="1"/>
</dbReference>
<evidence type="ECO:0000313" key="6">
    <source>
        <dbReference type="Proteomes" id="UP000241394"/>
    </source>
</evidence>
<dbReference type="Gene3D" id="3.90.79.10">
    <property type="entry name" value="Nucleoside Triphosphate Pyrophosphohydrolase"/>
    <property type="match status" value="1"/>
</dbReference>
<proteinExistence type="inferred from homology"/>
<comment type="similarity">
    <text evidence="1">Belongs to the Nudix hydrolase family.</text>
</comment>
<dbReference type="PROSITE" id="PS00893">
    <property type="entry name" value="NUDIX_BOX"/>
    <property type="match status" value="1"/>
</dbReference>
<dbReference type="PANTHER" id="PTHR13994">
    <property type="entry name" value="NUDIX HYDROLASE RELATED"/>
    <property type="match status" value="1"/>
</dbReference>
<dbReference type="Pfam" id="PF18290">
    <property type="entry name" value="Nudix_hydro"/>
    <property type="match status" value="1"/>
</dbReference>
<dbReference type="GO" id="GO:0046872">
    <property type="term" value="F:metal ion binding"/>
    <property type="evidence" value="ECO:0007669"/>
    <property type="project" value="UniProtKB-KW"/>
</dbReference>
<dbReference type="GO" id="GO:0035529">
    <property type="term" value="F:NADH pyrophosphatase activity"/>
    <property type="evidence" value="ECO:0007669"/>
    <property type="project" value="TreeGrafter"/>
</dbReference>
<sequence length="274" mass="31279">MDQVVAENGVQHVELLSSVNDDHGGVIVEMKEPMDSEAFHSLLRVSISQWKQQGKKGVWIKLPIALVNLVEPTVKEGFLYHHAEPHYLMLVYWIPETVNTIPANATHRVRVGAIVMNDKRELLVVQEKIGRYQGTGVWKIPTGVADESEDIFAAAVREVKEETGIDTEFVEILAFRQLHKVFFDKTDLCFLCMMHPLSFDIQTQELEIEAAQWMPLEEYAAQPFCQSHGLAKYISEICLAKLERDYVGFLPLPITSYFNDQVSYLYLNSHDLNN</sequence>
<dbReference type="Gramene" id="PSS06026">
    <property type="protein sequence ID" value="PSS06026"/>
    <property type="gene ID" value="CEY00_Acc19326"/>
</dbReference>
<protein>
    <submittedName>
        <fullName evidence="5">Nudix hydrolase</fullName>
    </submittedName>
</protein>
<dbReference type="AlphaFoldDB" id="A0A2R6QD12"/>
<dbReference type="PROSITE" id="PS51462">
    <property type="entry name" value="NUDIX"/>
    <property type="match status" value="1"/>
</dbReference>
<dbReference type="InterPro" id="IPR015797">
    <property type="entry name" value="NUDIX_hydrolase-like_dom_sf"/>
</dbReference>
<evidence type="ECO:0000259" key="4">
    <source>
        <dbReference type="PROSITE" id="PS51462"/>
    </source>
</evidence>
<evidence type="ECO:0000256" key="2">
    <source>
        <dbReference type="ARBA" id="ARBA00022723"/>
    </source>
</evidence>
<dbReference type="PANTHER" id="PTHR13994:SF30">
    <property type="entry name" value="NUDIX HYDROLASE 10"/>
    <property type="match status" value="1"/>
</dbReference>
<dbReference type="Proteomes" id="UP000241394">
    <property type="component" value="Chromosome LG17"/>
</dbReference>
<dbReference type="InterPro" id="IPR020084">
    <property type="entry name" value="NUDIX_hydrolase_CS"/>
</dbReference>
<dbReference type="Pfam" id="PF00293">
    <property type="entry name" value="NUDIX"/>
    <property type="match status" value="1"/>
</dbReference>
<dbReference type="InParanoid" id="A0A2R6QD12"/>
<dbReference type="OrthoDB" id="447842at2759"/>
<dbReference type="OMA" id="WRAEGHI"/>
<dbReference type="InterPro" id="IPR003293">
    <property type="entry name" value="Nudix_hydrolase6-like"/>
</dbReference>
<name>A0A2R6QD12_ACTCC</name>
<evidence type="ECO:0000313" key="5">
    <source>
        <dbReference type="EMBL" id="PSS06026.1"/>
    </source>
</evidence>
<comment type="caution">
    <text evidence="5">The sequence shown here is derived from an EMBL/GenBank/DDBJ whole genome shotgun (WGS) entry which is preliminary data.</text>
</comment>
<keyword evidence="3 5" id="KW-0378">Hydrolase</keyword>
<dbReference type="FunCoup" id="A0A2R6QD12">
    <property type="interactions" value="286"/>
</dbReference>